<accession>A0A1I5BBY6</accession>
<protein>
    <submittedName>
        <fullName evidence="1">Uncharacterized protein</fullName>
    </submittedName>
</protein>
<dbReference type="Proteomes" id="UP000198575">
    <property type="component" value="Unassembled WGS sequence"/>
</dbReference>
<keyword evidence="2" id="KW-1185">Reference proteome</keyword>
<reference evidence="1 2" key="1">
    <citation type="submission" date="2016-10" db="EMBL/GenBank/DDBJ databases">
        <authorList>
            <person name="de Groot N.N."/>
        </authorList>
    </citation>
    <scope>NUCLEOTIDE SEQUENCE [LARGE SCALE GENOMIC DNA]</scope>
    <source>
        <strain evidence="1 2">CGMCC 1.7659</strain>
    </source>
</reference>
<evidence type="ECO:0000313" key="1">
    <source>
        <dbReference type="EMBL" id="SFN72150.1"/>
    </source>
</evidence>
<gene>
    <name evidence="1" type="ORF">SAMN05216289_1632</name>
</gene>
<proteinExistence type="predicted"/>
<organism evidence="1 2">
    <name type="scientific">Dokdonella immobilis</name>
    <dbReference type="NCBI Taxonomy" id="578942"/>
    <lineage>
        <taxon>Bacteria</taxon>
        <taxon>Pseudomonadati</taxon>
        <taxon>Pseudomonadota</taxon>
        <taxon>Gammaproteobacteria</taxon>
        <taxon>Lysobacterales</taxon>
        <taxon>Rhodanobacteraceae</taxon>
        <taxon>Dokdonella</taxon>
    </lineage>
</organism>
<sequence>MSRFASDSPRFASPPRRPPVRCQFHLLDTSVWSFGWISDEAIKATAPDLPRITHCLVQTEHTPWYHLAILDSLDIEHLRPMTPRDELAQLSTFQPLGKARFMFLNLDAHARIPADSQAKFLSWSGHDFEDMSADVMAGRRIPKFFCNRPESECPR</sequence>
<dbReference type="EMBL" id="FOVF01000063">
    <property type="protein sequence ID" value="SFN72150.1"/>
    <property type="molecule type" value="Genomic_DNA"/>
</dbReference>
<name>A0A1I5BBY6_9GAMM</name>
<evidence type="ECO:0000313" key="2">
    <source>
        <dbReference type="Proteomes" id="UP000198575"/>
    </source>
</evidence>
<dbReference type="AlphaFoldDB" id="A0A1I5BBY6"/>